<dbReference type="STRING" id="2018661.A0A2A2KKM0"/>
<keyword evidence="3 6" id="KW-0812">Transmembrane</keyword>
<dbReference type="Gene3D" id="1.20.1250.20">
    <property type="entry name" value="MFS general substrate transporter like domains"/>
    <property type="match status" value="1"/>
</dbReference>
<dbReference type="GO" id="GO:0005765">
    <property type="term" value="C:lysosomal membrane"/>
    <property type="evidence" value="ECO:0007669"/>
    <property type="project" value="TreeGrafter"/>
</dbReference>
<feature type="transmembrane region" description="Helical" evidence="6">
    <location>
        <begin position="12"/>
        <end position="33"/>
    </location>
</feature>
<organism evidence="7 8">
    <name type="scientific">Diploscapter pachys</name>
    <dbReference type="NCBI Taxonomy" id="2018661"/>
    <lineage>
        <taxon>Eukaryota</taxon>
        <taxon>Metazoa</taxon>
        <taxon>Ecdysozoa</taxon>
        <taxon>Nematoda</taxon>
        <taxon>Chromadorea</taxon>
        <taxon>Rhabditida</taxon>
        <taxon>Rhabditina</taxon>
        <taxon>Rhabditomorpha</taxon>
        <taxon>Rhabditoidea</taxon>
        <taxon>Rhabditidae</taxon>
        <taxon>Diploscapter</taxon>
    </lineage>
</organism>
<evidence type="ECO:0000256" key="4">
    <source>
        <dbReference type="ARBA" id="ARBA00022989"/>
    </source>
</evidence>
<dbReference type="OrthoDB" id="370281at2759"/>
<dbReference type="InterPro" id="IPR051068">
    <property type="entry name" value="MFS_Domain-Containing_Protein"/>
</dbReference>
<feature type="transmembrane region" description="Helical" evidence="6">
    <location>
        <begin position="40"/>
        <end position="65"/>
    </location>
</feature>
<dbReference type="PANTHER" id="PTHR23510">
    <property type="entry name" value="INNER MEMBRANE TRANSPORT PROTEIN YAJR"/>
    <property type="match status" value="1"/>
</dbReference>
<dbReference type="Pfam" id="PF07690">
    <property type="entry name" value="MFS_1"/>
    <property type="match status" value="1"/>
</dbReference>
<keyword evidence="2" id="KW-0813">Transport</keyword>
<gene>
    <name evidence="7" type="ORF">WR25_26812</name>
</gene>
<feature type="transmembrane region" description="Helical" evidence="6">
    <location>
        <begin position="71"/>
        <end position="93"/>
    </location>
</feature>
<dbReference type="InterPro" id="IPR036259">
    <property type="entry name" value="MFS_trans_sf"/>
</dbReference>
<dbReference type="GO" id="GO:0022857">
    <property type="term" value="F:transmembrane transporter activity"/>
    <property type="evidence" value="ECO:0007669"/>
    <property type="project" value="InterPro"/>
</dbReference>
<dbReference type="Proteomes" id="UP000218231">
    <property type="component" value="Unassembled WGS sequence"/>
</dbReference>
<keyword evidence="4 6" id="KW-1133">Transmembrane helix</keyword>
<feature type="transmembrane region" description="Helical" evidence="6">
    <location>
        <begin position="144"/>
        <end position="161"/>
    </location>
</feature>
<sequence>MKLDKSVSIDFLGWVAAACSLGQSLASPLFGYWNQRTHSIILPVIVGFLISTFGQIVYLLLPWFPVESAKWLMVFARFVTGIGTGTISVLRTYQSLASPAELKMRYMSFATGFLLIGITAGPGIQSLFSPFGEEGIELLGIKWNMYSMPTLLMIIIHHRTFENHQNQNQNKFLIKSLVSSILDLQIFNPNYLRPCARYFTTVQIRIRAISQNSVN</sequence>
<evidence type="ECO:0000313" key="8">
    <source>
        <dbReference type="Proteomes" id="UP000218231"/>
    </source>
</evidence>
<dbReference type="AlphaFoldDB" id="A0A2A2KKM0"/>
<evidence type="ECO:0000256" key="2">
    <source>
        <dbReference type="ARBA" id="ARBA00022448"/>
    </source>
</evidence>
<keyword evidence="8" id="KW-1185">Reference proteome</keyword>
<accession>A0A2A2KKM0</accession>
<feature type="transmembrane region" description="Helical" evidence="6">
    <location>
        <begin position="105"/>
        <end position="124"/>
    </location>
</feature>
<comment type="caution">
    <text evidence="7">The sequence shown here is derived from an EMBL/GenBank/DDBJ whole genome shotgun (WGS) entry which is preliminary data.</text>
</comment>
<evidence type="ECO:0000256" key="1">
    <source>
        <dbReference type="ARBA" id="ARBA00004127"/>
    </source>
</evidence>
<evidence type="ECO:0000313" key="7">
    <source>
        <dbReference type="EMBL" id="PAV74534.1"/>
    </source>
</evidence>
<evidence type="ECO:0000256" key="6">
    <source>
        <dbReference type="SAM" id="Phobius"/>
    </source>
</evidence>
<keyword evidence="5 6" id="KW-0472">Membrane</keyword>
<proteinExistence type="predicted"/>
<dbReference type="GO" id="GO:0012505">
    <property type="term" value="C:endomembrane system"/>
    <property type="evidence" value="ECO:0007669"/>
    <property type="project" value="UniProtKB-SubCell"/>
</dbReference>
<comment type="subcellular location">
    <subcellularLocation>
        <location evidence="1">Endomembrane system</location>
        <topology evidence="1">Multi-pass membrane protein</topology>
    </subcellularLocation>
</comment>
<protein>
    <recommendedName>
        <fullName evidence="9">Major facilitator superfamily (MFS) profile domain-containing protein</fullName>
    </recommendedName>
</protein>
<dbReference type="InterPro" id="IPR011701">
    <property type="entry name" value="MFS"/>
</dbReference>
<dbReference type="EMBL" id="LIAE01008319">
    <property type="protein sequence ID" value="PAV74534.1"/>
    <property type="molecule type" value="Genomic_DNA"/>
</dbReference>
<evidence type="ECO:0008006" key="9">
    <source>
        <dbReference type="Google" id="ProtNLM"/>
    </source>
</evidence>
<reference evidence="7 8" key="1">
    <citation type="journal article" date="2017" name="Curr. Biol.">
        <title>Genome architecture and evolution of a unichromosomal asexual nematode.</title>
        <authorList>
            <person name="Fradin H."/>
            <person name="Zegar C."/>
            <person name="Gutwein M."/>
            <person name="Lucas J."/>
            <person name="Kovtun M."/>
            <person name="Corcoran D."/>
            <person name="Baugh L.R."/>
            <person name="Kiontke K."/>
            <person name="Gunsalus K."/>
            <person name="Fitch D.H."/>
            <person name="Piano F."/>
        </authorList>
    </citation>
    <scope>NUCLEOTIDE SEQUENCE [LARGE SCALE GENOMIC DNA]</scope>
    <source>
        <strain evidence="7">PF1309</strain>
    </source>
</reference>
<evidence type="ECO:0000256" key="5">
    <source>
        <dbReference type="ARBA" id="ARBA00023136"/>
    </source>
</evidence>
<name>A0A2A2KKM0_9BILA</name>
<dbReference type="PANTHER" id="PTHR23510:SF3">
    <property type="entry name" value="MAJOR FACILITATOR SUPERFAMILY DOMAIN-CONTAINING PROTEIN 8"/>
    <property type="match status" value="1"/>
</dbReference>
<evidence type="ECO:0000256" key="3">
    <source>
        <dbReference type="ARBA" id="ARBA00022692"/>
    </source>
</evidence>
<dbReference type="SUPFAM" id="SSF103473">
    <property type="entry name" value="MFS general substrate transporter"/>
    <property type="match status" value="1"/>
</dbReference>